<reference evidence="3" key="1">
    <citation type="submission" date="2020-11" db="EMBL/GenBank/DDBJ databases">
        <authorList>
            <person name="Tran Van P."/>
        </authorList>
    </citation>
    <scope>NUCLEOTIDE SEQUENCE</scope>
</reference>
<name>A0A7R8X6V1_9CRUS</name>
<dbReference type="EMBL" id="LR900060">
    <property type="protein sequence ID" value="CAD7244011.1"/>
    <property type="molecule type" value="Genomic_DNA"/>
</dbReference>
<dbReference type="GO" id="GO:0005634">
    <property type="term" value="C:nucleus"/>
    <property type="evidence" value="ECO:0007669"/>
    <property type="project" value="TreeGrafter"/>
</dbReference>
<organism evidence="3">
    <name type="scientific">Darwinula stevensoni</name>
    <dbReference type="NCBI Taxonomy" id="69355"/>
    <lineage>
        <taxon>Eukaryota</taxon>
        <taxon>Metazoa</taxon>
        <taxon>Ecdysozoa</taxon>
        <taxon>Arthropoda</taxon>
        <taxon>Crustacea</taxon>
        <taxon>Oligostraca</taxon>
        <taxon>Ostracoda</taxon>
        <taxon>Podocopa</taxon>
        <taxon>Podocopida</taxon>
        <taxon>Darwinulocopina</taxon>
        <taxon>Darwinuloidea</taxon>
        <taxon>Darwinulidae</taxon>
        <taxon>Darwinula</taxon>
    </lineage>
</organism>
<dbReference type="GO" id="GO:0008832">
    <property type="term" value="F:dGTPase activity"/>
    <property type="evidence" value="ECO:0007669"/>
    <property type="project" value="TreeGrafter"/>
</dbReference>
<evidence type="ECO:0000313" key="3">
    <source>
        <dbReference type="EMBL" id="CAD7244011.1"/>
    </source>
</evidence>
<sequence length="475" mass="55012">MTFHPLSLRLIDAPEFQRLRNLKQLGFCYWVFPAASHNRFEHSLGTGFLARKMAEELQRKQSLDITPEDLLCVEIAGLCHDLGHGPFSHSWQRFVRAYGRAKGLPRLQRWKHEQMSPLLLQHIIDRNDLMPEFRASNLGEDHVGFIKSLMDGTGNDHPFWEKKSFLWDIVANKRNGIDVDKCDYFLRDSHLLGLQNTFEYGRMIELARVLLVPGQGLRVCFPKKEASNLLDMFYQRAQFFRRAYMHRVTCVLESMFIRAMLKANDAYRIPVGSETSSSLAEACLSPEAFVQLDDSIFWAILHSNDPSLGDAARILERMQTRKLYRVIKEAIIPQQAVTQEAVAQQAVTQACPSPERVFMMFREALESHFRSLLPIFVRDEDYSVYHIMVDFGKLEEYPLRNVSFYSKDSPDTPLQLKDDSLFLVPKRFLERKVLLLSCTEDEKINRDLENAFSMSIGKFGLIEDLFKVVPQQPEH</sequence>
<dbReference type="AlphaFoldDB" id="A0A7R8X6V1"/>
<dbReference type="Pfam" id="PF01966">
    <property type="entry name" value="HD"/>
    <property type="match status" value="1"/>
</dbReference>
<gene>
    <name evidence="3" type="ORF">DSTB1V02_LOCUS3916</name>
</gene>
<accession>A0A7R8X6V1</accession>
<dbReference type="Gene3D" id="3.30.70.2760">
    <property type="match status" value="1"/>
</dbReference>
<proteinExistence type="inferred from homology"/>
<dbReference type="PROSITE" id="PS51831">
    <property type="entry name" value="HD"/>
    <property type="match status" value="1"/>
</dbReference>
<dbReference type="GO" id="GO:0006203">
    <property type="term" value="P:dGTP catabolic process"/>
    <property type="evidence" value="ECO:0007669"/>
    <property type="project" value="TreeGrafter"/>
</dbReference>
<feature type="domain" description="HD" evidence="2">
    <location>
        <begin position="39"/>
        <end position="185"/>
    </location>
</feature>
<dbReference type="EMBL" id="CAJPEV010000543">
    <property type="protein sequence ID" value="CAG0886308.1"/>
    <property type="molecule type" value="Genomic_DNA"/>
</dbReference>
<dbReference type="InterPro" id="IPR003607">
    <property type="entry name" value="HD/PDEase_dom"/>
</dbReference>
<protein>
    <recommendedName>
        <fullName evidence="2">HD domain-containing protein</fullName>
    </recommendedName>
</protein>
<evidence type="ECO:0000256" key="1">
    <source>
        <dbReference type="ARBA" id="ARBA00005776"/>
    </source>
</evidence>
<dbReference type="PANTHER" id="PTHR11373:SF4">
    <property type="entry name" value="DEOXYNUCLEOSIDE TRIPHOSPHATE TRIPHOSPHOHYDROLASE SAMHD1"/>
    <property type="match status" value="1"/>
</dbReference>
<dbReference type="SMART" id="SM00471">
    <property type="entry name" value="HDc"/>
    <property type="match status" value="1"/>
</dbReference>
<dbReference type="Gene3D" id="1.10.3210.10">
    <property type="entry name" value="Hypothetical protein af1432"/>
    <property type="match status" value="1"/>
</dbReference>
<dbReference type="InterPro" id="IPR006674">
    <property type="entry name" value="HD_domain"/>
</dbReference>
<comment type="similarity">
    <text evidence="1">Belongs to the SAMHD1 family.</text>
</comment>
<dbReference type="CDD" id="cd00077">
    <property type="entry name" value="HDc"/>
    <property type="match status" value="1"/>
</dbReference>
<dbReference type="SUPFAM" id="SSF109604">
    <property type="entry name" value="HD-domain/PDEase-like"/>
    <property type="match status" value="1"/>
</dbReference>
<dbReference type="Proteomes" id="UP000677054">
    <property type="component" value="Unassembled WGS sequence"/>
</dbReference>
<evidence type="ECO:0000259" key="2">
    <source>
        <dbReference type="PROSITE" id="PS51831"/>
    </source>
</evidence>
<evidence type="ECO:0000313" key="4">
    <source>
        <dbReference type="Proteomes" id="UP000677054"/>
    </source>
</evidence>
<dbReference type="PANTHER" id="PTHR11373">
    <property type="entry name" value="DEOXYNUCLEOSIDE TRIPHOSPHATE TRIPHOSPHOHYDROLASE"/>
    <property type="match status" value="1"/>
</dbReference>
<dbReference type="OrthoDB" id="9991235at2759"/>
<dbReference type="InterPro" id="IPR050135">
    <property type="entry name" value="dGTPase-like"/>
</dbReference>
<keyword evidence="4" id="KW-1185">Reference proteome</keyword>